<comment type="caution">
    <text evidence="2">The sequence shown here is derived from an EMBL/GenBank/DDBJ whole genome shotgun (WGS) entry which is preliminary data.</text>
</comment>
<protein>
    <submittedName>
        <fullName evidence="2">Uncharacterized protein</fullName>
    </submittedName>
</protein>
<evidence type="ECO:0000313" key="2">
    <source>
        <dbReference type="EMBL" id="ORX99168.1"/>
    </source>
</evidence>
<gene>
    <name evidence="2" type="ORF">K493DRAFT_1723</name>
</gene>
<accession>A0A1Y1YMG0</accession>
<dbReference type="InParanoid" id="A0A1Y1YMG0"/>
<keyword evidence="3" id="KW-1185">Reference proteome</keyword>
<sequence length="208" mass="22817">MSDQYNNRYSCPAFNKELKQEFLYDLPKQLNISHSSTSKSVASMPEHAKATTPTPLFAATLSYSPNIRAHERSVASSSKQHIEHSPSVSGVHSNLRTNDPPTSLHEGHSSDSEVEDSPVKSQLSPSSSFSSSSRKTTTLRTRTRPIPLNLSGSIRSFSDAPKSGSFSKRWKKGAPTPPGTPTKHHFAVRYVRPLHTVLGKPQDHGSDK</sequence>
<dbReference type="EMBL" id="MCFE01000101">
    <property type="protein sequence ID" value="ORX99168.1"/>
    <property type="molecule type" value="Genomic_DNA"/>
</dbReference>
<organism evidence="2 3">
    <name type="scientific">Basidiobolus meristosporus CBS 931.73</name>
    <dbReference type="NCBI Taxonomy" id="1314790"/>
    <lineage>
        <taxon>Eukaryota</taxon>
        <taxon>Fungi</taxon>
        <taxon>Fungi incertae sedis</taxon>
        <taxon>Zoopagomycota</taxon>
        <taxon>Entomophthoromycotina</taxon>
        <taxon>Basidiobolomycetes</taxon>
        <taxon>Basidiobolales</taxon>
        <taxon>Basidiobolaceae</taxon>
        <taxon>Basidiobolus</taxon>
    </lineage>
</organism>
<dbReference type="AlphaFoldDB" id="A0A1Y1YMG0"/>
<dbReference type="Proteomes" id="UP000193498">
    <property type="component" value="Unassembled WGS sequence"/>
</dbReference>
<proteinExistence type="predicted"/>
<evidence type="ECO:0000256" key="1">
    <source>
        <dbReference type="SAM" id="MobiDB-lite"/>
    </source>
</evidence>
<evidence type="ECO:0000313" key="3">
    <source>
        <dbReference type="Proteomes" id="UP000193498"/>
    </source>
</evidence>
<feature type="compositionally biased region" description="Polar residues" evidence="1">
    <location>
        <begin position="86"/>
        <end position="101"/>
    </location>
</feature>
<reference evidence="2 3" key="1">
    <citation type="submission" date="2016-07" db="EMBL/GenBank/DDBJ databases">
        <title>Pervasive Adenine N6-methylation of Active Genes in Fungi.</title>
        <authorList>
            <consortium name="DOE Joint Genome Institute"/>
            <person name="Mondo S.J."/>
            <person name="Dannebaum R.O."/>
            <person name="Kuo R.C."/>
            <person name="Labutti K."/>
            <person name="Haridas S."/>
            <person name="Kuo A."/>
            <person name="Salamov A."/>
            <person name="Ahrendt S.R."/>
            <person name="Lipzen A."/>
            <person name="Sullivan W."/>
            <person name="Andreopoulos W.B."/>
            <person name="Clum A."/>
            <person name="Lindquist E."/>
            <person name="Daum C."/>
            <person name="Ramamoorthy G.K."/>
            <person name="Gryganskyi A."/>
            <person name="Culley D."/>
            <person name="Magnuson J.K."/>
            <person name="James T.Y."/>
            <person name="O'Malley M.A."/>
            <person name="Stajich J.E."/>
            <person name="Spatafora J.W."/>
            <person name="Visel A."/>
            <person name="Grigoriev I.V."/>
        </authorList>
    </citation>
    <scope>NUCLEOTIDE SEQUENCE [LARGE SCALE GENOMIC DNA]</scope>
    <source>
        <strain evidence="2 3">CBS 931.73</strain>
    </source>
</reference>
<feature type="compositionally biased region" description="Low complexity" evidence="1">
    <location>
        <begin position="119"/>
        <end position="150"/>
    </location>
</feature>
<name>A0A1Y1YMG0_9FUNG</name>
<feature type="region of interest" description="Disordered" evidence="1">
    <location>
        <begin position="70"/>
        <end position="185"/>
    </location>
</feature>